<protein>
    <recommendedName>
        <fullName evidence="5">Superfamily III holin-X</fullName>
    </recommendedName>
</protein>
<gene>
    <name evidence="3" type="ORF">OG563_33130</name>
</gene>
<organism evidence="3 4">
    <name type="scientific">Nocardia vinacea</name>
    <dbReference type="NCBI Taxonomy" id="96468"/>
    <lineage>
        <taxon>Bacteria</taxon>
        <taxon>Bacillati</taxon>
        <taxon>Actinomycetota</taxon>
        <taxon>Actinomycetes</taxon>
        <taxon>Mycobacteriales</taxon>
        <taxon>Nocardiaceae</taxon>
        <taxon>Nocardia</taxon>
    </lineage>
</organism>
<evidence type="ECO:0000256" key="1">
    <source>
        <dbReference type="SAM" id="MobiDB-lite"/>
    </source>
</evidence>
<dbReference type="Proteomes" id="UP001432062">
    <property type="component" value="Chromosome"/>
</dbReference>
<feature type="transmembrane region" description="Helical" evidence="2">
    <location>
        <begin position="79"/>
        <end position="99"/>
    </location>
</feature>
<keyword evidence="4" id="KW-1185">Reference proteome</keyword>
<accession>A0ABZ1YLA4</accession>
<evidence type="ECO:0000313" key="4">
    <source>
        <dbReference type="Proteomes" id="UP001432062"/>
    </source>
</evidence>
<proteinExistence type="predicted"/>
<dbReference type="EMBL" id="CP109441">
    <property type="protein sequence ID" value="WUV44010.1"/>
    <property type="molecule type" value="Genomic_DNA"/>
</dbReference>
<sequence>MDSSPLAPRISRTPENPGDILDRQLTRATAKETHEYYMELLRFARSTLVMLAVALTVAGGVLATGTAIVAHLAGMPLPAALGLGALGGSSGVAMGSVKLRGYVAGALTRLKADDQDPPADPPTSAADSGPRPDRGGAPSATSLPAVTSPPGWPYPRTFSG</sequence>
<keyword evidence="2" id="KW-0472">Membrane</keyword>
<reference evidence="3" key="1">
    <citation type="submission" date="2022-10" db="EMBL/GenBank/DDBJ databases">
        <title>The complete genomes of actinobacterial strains from the NBC collection.</title>
        <authorList>
            <person name="Joergensen T.S."/>
            <person name="Alvarez Arevalo M."/>
            <person name="Sterndorff E.B."/>
            <person name="Faurdal D."/>
            <person name="Vuksanovic O."/>
            <person name="Mourched A.-S."/>
            <person name="Charusanti P."/>
            <person name="Shaw S."/>
            <person name="Blin K."/>
            <person name="Weber T."/>
        </authorList>
    </citation>
    <scope>NUCLEOTIDE SEQUENCE</scope>
    <source>
        <strain evidence="3">NBC_01482</strain>
    </source>
</reference>
<dbReference type="RefSeq" id="WP_329406675.1">
    <property type="nucleotide sequence ID" value="NZ_CP109441.1"/>
</dbReference>
<feature type="region of interest" description="Disordered" evidence="1">
    <location>
        <begin position="110"/>
        <end position="160"/>
    </location>
</feature>
<keyword evidence="2" id="KW-1133">Transmembrane helix</keyword>
<evidence type="ECO:0000313" key="3">
    <source>
        <dbReference type="EMBL" id="WUV44010.1"/>
    </source>
</evidence>
<feature type="region of interest" description="Disordered" evidence="1">
    <location>
        <begin position="1"/>
        <end position="20"/>
    </location>
</feature>
<feature type="transmembrane region" description="Helical" evidence="2">
    <location>
        <begin position="48"/>
        <end position="73"/>
    </location>
</feature>
<keyword evidence="2" id="KW-0812">Transmembrane</keyword>
<evidence type="ECO:0000256" key="2">
    <source>
        <dbReference type="SAM" id="Phobius"/>
    </source>
</evidence>
<name>A0ABZ1YLA4_9NOCA</name>
<evidence type="ECO:0008006" key="5">
    <source>
        <dbReference type="Google" id="ProtNLM"/>
    </source>
</evidence>